<dbReference type="InterPro" id="IPR036390">
    <property type="entry name" value="WH_DNA-bd_sf"/>
</dbReference>
<dbReference type="PANTHER" id="PTHR43537:SF24">
    <property type="entry name" value="GLUCONATE OPERON TRANSCRIPTIONAL REPRESSOR"/>
    <property type="match status" value="1"/>
</dbReference>
<dbReference type="Proteomes" id="UP001277761">
    <property type="component" value="Unassembled WGS sequence"/>
</dbReference>
<keyword evidence="6" id="KW-1185">Reference proteome</keyword>
<dbReference type="Gene3D" id="1.10.10.10">
    <property type="entry name" value="Winged helix-like DNA-binding domain superfamily/Winged helix DNA-binding domain"/>
    <property type="match status" value="1"/>
</dbReference>
<reference evidence="5 6" key="1">
    <citation type="submission" date="2023-11" db="EMBL/GenBank/DDBJ databases">
        <authorList>
            <person name="Xu M."/>
            <person name="Jiang T."/>
        </authorList>
    </citation>
    <scope>NUCLEOTIDE SEQUENCE [LARGE SCALE GENOMIC DNA]</scope>
    <source>
        <strain evidence="5 6">SD</strain>
    </source>
</reference>
<keyword evidence="1" id="KW-0805">Transcription regulation</keyword>
<evidence type="ECO:0000259" key="4">
    <source>
        <dbReference type="PROSITE" id="PS50949"/>
    </source>
</evidence>
<accession>A0ABU4VIA8</accession>
<organism evidence="5 6">
    <name type="scientific">Patulibacter brassicae</name>
    <dbReference type="NCBI Taxonomy" id="1705717"/>
    <lineage>
        <taxon>Bacteria</taxon>
        <taxon>Bacillati</taxon>
        <taxon>Actinomycetota</taxon>
        <taxon>Thermoleophilia</taxon>
        <taxon>Solirubrobacterales</taxon>
        <taxon>Patulibacteraceae</taxon>
        <taxon>Patulibacter</taxon>
    </lineage>
</organism>
<evidence type="ECO:0000313" key="5">
    <source>
        <dbReference type="EMBL" id="MDX8151566.1"/>
    </source>
</evidence>
<sequence length="243" mass="25923">MPTAAPSASQRAYDLVKGRWLDGSLADGVLLSEGEVAGELGVSRTPVREAFLRLEAEGLLTLYPKRGALVTALSDRDGRDLLDARLLVERHCLERLLAPRPSAWAAGRDARPGVGRADDAVPAAATGGAGVAAGVLEDLRATVAEQRAAVADGDIGAYAEADRRMHRTWVAAAGNRVLLDLYDGLRDRQQRLTAQVLQHRARDPLAIIAEHEELLETLAAGDLPAMLERLERHVRATAGALLG</sequence>
<evidence type="ECO:0000256" key="2">
    <source>
        <dbReference type="ARBA" id="ARBA00023125"/>
    </source>
</evidence>
<dbReference type="InterPro" id="IPR011711">
    <property type="entry name" value="GntR_C"/>
</dbReference>
<proteinExistence type="predicted"/>
<dbReference type="Pfam" id="PF07729">
    <property type="entry name" value="FCD"/>
    <property type="match status" value="1"/>
</dbReference>
<dbReference type="SUPFAM" id="SSF46785">
    <property type="entry name" value="Winged helix' DNA-binding domain"/>
    <property type="match status" value="1"/>
</dbReference>
<keyword evidence="3" id="KW-0804">Transcription</keyword>
<dbReference type="InterPro" id="IPR036388">
    <property type="entry name" value="WH-like_DNA-bd_sf"/>
</dbReference>
<comment type="caution">
    <text evidence="5">The sequence shown here is derived from an EMBL/GenBank/DDBJ whole genome shotgun (WGS) entry which is preliminary data.</text>
</comment>
<dbReference type="Gene3D" id="1.20.120.530">
    <property type="entry name" value="GntR ligand-binding domain-like"/>
    <property type="match status" value="1"/>
</dbReference>
<dbReference type="SUPFAM" id="SSF48008">
    <property type="entry name" value="GntR ligand-binding domain-like"/>
    <property type="match status" value="1"/>
</dbReference>
<name>A0ABU4VIA8_9ACTN</name>
<dbReference type="PROSITE" id="PS50949">
    <property type="entry name" value="HTH_GNTR"/>
    <property type="match status" value="1"/>
</dbReference>
<dbReference type="EMBL" id="JAXAVX010000003">
    <property type="protein sequence ID" value="MDX8151566.1"/>
    <property type="molecule type" value="Genomic_DNA"/>
</dbReference>
<evidence type="ECO:0000256" key="3">
    <source>
        <dbReference type="ARBA" id="ARBA00023163"/>
    </source>
</evidence>
<dbReference type="PRINTS" id="PR00035">
    <property type="entry name" value="HTHGNTR"/>
</dbReference>
<evidence type="ECO:0000313" key="6">
    <source>
        <dbReference type="Proteomes" id="UP001277761"/>
    </source>
</evidence>
<keyword evidence="2" id="KW-0238">DNA-binding</keyword>
<dbReference type="InterPro" id="IPR008920">
    <property type="entry name" value="TF_FadR/GntR_C"/>
</dbReference>
<feature type="domain" description="HTH gntR-type" evidence="4">
    <location>
        <begin position="6"/>
        <end position="73"/>
    </location>
</feature>
<dbReference type="RefSeq" id="WP_319953721.1">
    <property type="nucleotide sequence ID" value="NZ_JAXAVX010000003.1"/>
</dbReference>
<dbReference type="Pfam" id="PF00392">
    <property type="entry name" value="GntR"/>
    <property type="match status" value="1"/>
</dbReference>
<evidence type="ECO:0000256" key="1">
    <source>
        <dbReference type="ARBA" id="ARBA00023015"/>
    </source>
</evidence>
<dbReference type="InterPro" id="IPR000524">
    <property type="entry name" value="Tscrpt_reg_HTH_GntR"/>
</dbReference>
<gene>
    <name evidence="5" type="ORF">SK069_08190</name>
</gene>
<protein>
    <submittedName>
        <fullName evidence="5">GntR family transcriptional regulator</fullName>
    </submittedName>
</protein>
<dbReference type="SMART" id="SM00345">
    <property type="entry name" value="HTH_GNTR"/>
    <property type="match status" value="1"/>
</dbReference>
<dbReference type="PANTHER" id="PTHR43537">
    <property type="entry name" value="TRANSCRIPTIONAL REGULATOR, GNTR FAMILY"/>
    <property type="match status" value="1"/>
</dbReference>